<evidence type="ECO:0000256" key="4">
    <source>
        <dbReference type="ARBA" id="ARBA00022884"/>
    </source>
</evidence>
<dbReference type="PANTHER" id="PTHR11880:SF8">
    <property type="entry name" value="SMALL RIBOSOMAL SUBUNIT PROTEIN US19M"/>
    <property type="match status" value="1"/>
</dbReference>
<dbReference type="GO" id="GO:0005737">
    <property type="term" value="C:cytoplasm"/>
    <property type="evidence" value="ECO:0007669"/>
    <property type="project" value="UniProtKB-ARBA"/>
</dbReference>
<name>A0A1F4U5X9_UNCSA</name>
<evidence type="ECO:0000313" key="11">
    <source>
        <dbReference type="Proteomes" id="UP000179242"/>
    </source>
</evidence>
<protein>
    <recommendedName>
        <fullName evidence="7 8">Small ribosomal subunit protein uS19</fullName>
    </recommendedName>
</protein>
<evidence type="ECO:0000256" key="5">
    <source>
        <dbReference type="ARBA" id="ARBA00022980"/>
    </source>
</evidence>
<comment type="function">
    <text evidence="1 8">Protein S19 forms a complex with S13 that binds strongly to the 16S ribosomal RNA.</text>
</comment>
<evidence type="ECO:0000256" key="6">
    <source>
        <dbReference type="ARBA" id="ARBA00023274"/>
    </source>
</evidence>
<dbReference type="Pfam" id="PF00203">
    <property type="entry name" value="Ribosomal_S19"/>
    <property type="match status" value="1"/>
</dbReference>
<evidence type="ECO:0000313" key="10">
    <source>
        <dbReference type="EMBL" id="OGC40287.1"/>
    </source>
</evidence>
<dbReference type="FunFam" id="3.30.860.10:FF:000001">
    <property type="entry name" value="30S ribosomal protein S19"/>
    <property type="match status" value="1"/>
</dbReference>
<dbReference type="PIRSF" id="PIRSF002144">
    <property type="entry name" value="Ribosomal_S19"/>
    <property type="match status" value="1"/>
</dbReference>
<evidence type="ECO:0000256" key="3">
    <source>
        <dbReference type="ARBA" id="ARBA00022730"/>
    </source>
</evidence>
<comment type="caution">
    <text evidence="10">The sequence shown here is derived from an EMBL/GenBank/DDBJ whole genome shotgun (WGS) entry which is preliminary data.</text>
</comment>
<reference evidence="10 11" key="1">
    <citation type="journal article" date="2016" name="Nat. Commun.">
        <title>Thousands of microbial genomes shed light on interconnected biogeochemical processes in an aquifer system.</title>
        <authorList>
            <person name="Anantharaman K."/>
            <person name="Brown C.T."/>
            <person name="Hug L.A."/>
            <person name="Sharon I."/>
            <person name="Castelle C.J."/>
            <person name="Probst A.J."/>
            <person name="Thomas B.C."/>
            <person name="Singh A."/>
            <person name="Wilkins M.J."/>
            <person name="Karaoz U."/>
            <person name="Brodie E.L."/>
            <person name="Williams K.H."/>
            <person name="Hubbard S.S."/>
            <person name="Banfield J.F."/>
        </authorList>
    </citation>
    <scope>NUCLEOTIDE SEQUENCE [LARGE SCALE GENOMIC DNA]</scope>
</reference>
<dbReference type="InterPro" id="IPR005732">
    <property type="entry name" value="Ribosomal_uS19_bac-type"/>
</dbReference>
<dbReference type="PROSITE" id="PS00323">
    <property type="entry name" value="RIBOSOMAL_S19"/>
    <property type="match status" value="1"/>
</dbReference>
<dbReference type="GO" id="GO:0000028">
    <property type="term" value="P:ribosomal small subunit assembly"/>
    <property type="evidence" value="ECO:0007669"/>
    <property type="project" value="TreeGrafter"/>
</dbReference>
<dbReference type="Proteomes" id="UP000179242">
    <property type="component" value="Unassembled WGS sequence"/>
</dbReference>
<evidence type="ECO:0000256" key="2">
    <source>
        <dbReference type="ARBA" id="ARBA00007345"/>
    </source>
</evidence>
<organism evidence="10 11">
    <name type="scientific">candidate division WOR-1 bacterium RIFOXYC2_FULL_46_14</name>
    <dbReference type="NCBI Taxonomy" id="1802587"/>
    <lineage>
        <taxon>Bacteria</taxon>
        <taxon>Bacillati</taxon>
        <taxon>Saganbacteria</taxon>
    </lineage>
</organism>
<dbReference type="Gene3D" id="3.30.860.10">
    <property type="entry name" value="30s Ribosomal Protein S19, Chain A"/>
    <property type="match status" value="1"/>
</dbReference>
<dbReference type="GO" id="GO:0006412">
    <property type="term" value="P:translation"/>
    <property type="evidence" value="ECO:0007669"/>
    <property type="project" value="UniProtKB-UniRule"/>
</dbReference>
<keyword evidence="6 8" id="KW-0687">Ribonucleoprotein</keyword>
<dbReference type="HAMAP" id="MF_00531">
    <property type="entry name" value="Ribosomal_uS19"/>
    <property type="match status" value="1"/>
</dbReference>
<keyword evidence="3 8" id="KW-0699">rRNA-binding</keyword>
<sequence length="95" mass="10704">MGRSRKKGPFVDAHLIQKIEKMIKSGKKQVIKTWSRRSTIIPEMVGFTIAVHNGRKHIPVYINENMVGHKLGEFSHTRLFKGHGVMTDKTAPAPA</sequence>
<dbReference type="GO" id="GO:0019843">
    <property type="term" value="F:rRNA binding"/>
    <property type="evidence" value="ECO:0007669"/>
    <property type="project" value="UniProtKB-UniRule"/>
</dbReference>
<keyword evidence="5 8" id="KW-0689">Ribosomal protein</keyword>
<dbReference type="EMBL" id="MEUJ01000004">
    <property type="protein sequence ID" value="OGC40287.1"/>
    <property type="molecule type" value="Genomic_DNA"/>
</dbReference>
<dbReference type="SUPFAM" id="SSF54570">
    <property type="entry name" value="Ribosomal protein S19"/>
    <property type="match status" value="1"/>
</dbReference>
<accession>A0A1F4U5X9</accession>
<dbReference type="GO" id="GO:0003735">
    <property type="term" value="F:structural constituent of ribosome"/>
    <property type="evidence" value="ECO:0007669"/>
    <property type="project" value="InterPro"/>
</dbReference>
<dbReference type="PANTHER" id="PTHR11880">
    <property type="entry name" value="RIBOSOMAL PROTEIN S19P FAMILY MEMBER"/>
    <property type="match status" value="1"/>
</dbReference>
<dbReference type="NCBIfam" id="TIGR01050">
    <property type="entry name" value="rpsS_bact"/>
    <property type="match status" value="1"/>
</dbReference>
<evidence type="ECO:0000256" key="9">
    <source>
        <dbReference type="RuleBase" id="RU003485"/>
    </source>
</evidence>
<proteinExistence type="inferred from homology"/>
<keyword evidence="4 8" id="KW-0694">RNA-binding</keyword>
<dbReference type="GO" id="GO:0015935">
    <property type="term" value="C:small ribosomal subunit"/>
    <property type="evidence" value="ECO:0007669"/>
    <property type="project" value="InterPro"/>
</dbReference>
<evidence type="ECO:0000256" key="1">
    <source>
        <dbReference type="ARBA" id="ARBA00003239"/>
    </source>
</evidence>
<dbReference type="PRINTS" id="PR00975">
    <property type="entry name" value="RIBOSOMALS19"/>
</dbReference>
<evidence type="ECO:0000256" key="8">
    <source>
        <dbReference type="HAMAP-Rule" id="MF_00531"/>
    </source>
</evidence>
<dbReference type="InterPro" id="IPR020934">
    <property type="entry name" value="Ribosomal_uS19_CS"/>
</dbReference>
<comment type="similarity">
    <text evidence="2 8 9">Belongs to the universal ribosomal protein uS19 family.</text>
</comment>
<evidence type="ECO:0000256" key="7">
    <source>
        <dbReference type="ARBA" id="ARBA00035163"/>
    </source>
</evidence>
<dbReference type="InterPro" id="IPR023575">
    <property type="entry name" value="Ribosomal_uS19_SF"/>
</dbReference>
<dbReference type="AlphaFoldDB" id="A0A1F4U5X9"/>
<dbReference type="InterPro" id="IPR002222">
    <property type="entry name" value="Ribosomal_uS19"/>
</dbReference>
<gene>
    <name evidence="8" type="primary">rpsS</name>
    <name evidence="10" type="ORF">A2438_03305</name>
</gene>